<dbReference type="FunCoup" id="H2AT65">
    <property type="interactions" value="138"/>
</dbReference>
<dbReference type="AlphaFoldDB" id="H2AT65"/>
<dbReference type="InterPro" id="IPR006076">
    <property type="entry name" value="FAD-dep_OxRdtase"/>
</dbReference>
<dbReference type="OrthoDB" id="498204at2759"/>
<dbReference type="KEGG" id="kaf:KAFR_0C05740"/>
<dbReference type="Proteomes" id="UP000005220">
    <property type="component" value="Chromosome 3"/>
</dbReference>
<dbReference type="RefSeq" id="XP_003956700.1">
    <property type="nucleotide sequence ID" value="XM_003956651.1"/>
</dbReference>
<dbReference type="Gene3D" id="3.50.50.60">
    <property type="entry name" value="FAD/NAD(P)-binding domain"/>
    <property type="match status" value="2"/>
</dbReference>
<gene>
    <name evidence="3" type="primary">KAFR0C05740</name>
    <name evidence="3" type="ORF">KAFR_0C05740</name>
</gene>
<dbReference type="GO" id="GO:0005829">
    <property type="term" value="C:cytosol"/>
    <property type="evidence" value="ECO:0007669"/>
    <property type="project" value="GOC"/>
</dbReference>
<evidence type="ECO:0000259" key="2">
    <source>
        <dbReference type="Pfam" id="PF01266"/>
    </source>
</evidence>
<sequence>MPNENKKEIVIVGAGIIGCTTAYYLTTHPAFSRENHHITIIESNNVACGASGKAGGLLASWAFPSQIGELSFRMHKELAKKFHGDEKWDYRVLDTISIEADIRNELGDDEELLQERGYNLDVDMPKKSNKFAIQGDPSMESIDSLVDDVSSCSSYSTVSTGSYSSASSSSASNSVSLNINHDDRMKGRNPLPRRLKWIKRKLVDDWSTLGDAESTAQVQPYKFTHFVLEKAMESGAVDLIYGKVSDIIKKENSNEATGVSYIPVIPKSHNTPSSVSDTVIDINDVDEIIITAGPWTSRLLPDCPISGLRAHSITIEPEDIKKVTPYAIFTELRTGDTEYFSPEIYARKDEVYVCGEGDTLVELPDATQDVEVSRLKCQELFRYASKLSKNLSNGKINASQACYLPVLNVATSSGPLIGETNMKNLYLASGHSCWGINNAPATGKLLSEIIFDGSAQSAKIDKLNPKLYFDASI</sequence>
<keyword evidence="4" id="KW-1185">Reference proteome</keyword>
<dbReference type="PROSITE" id="PS51257">
    <property type="entry name" value="PROKAR_LIPOPROTEIN"/>
    <property type="match status" value="1"/>
</dbReference>
<feature type="compositionally biased region" description="Low complexity" evidence="1">
    <location>
        <begin position="161"/>
        <end position="178"/>
    </location>
</feature>
<dbReference type="GO" id="GO:0042147">
    <property type="term" value="P:retrograde transport, endosome to Golgi"/>
    <property type="evidence" value="ECO:0007669"/>
    <property type="project" value="EnsemblFungi"/>
</dbReference>
<proteinExistence type="predicted"/>
<dbReference type="PANTHER" id="PTHR13847">
    <property type="entry name" value="SARCOSINE DEHYDROGENASE-RELATED"/>
    <property type="match status" value="1"/>
</dbReference>
<protein>
    <recommendedName>
        <fullName evidence="2">FAD dependent oxidoreductase domain-containing protein</fullName>
    </recommendedName>
</protein>
<dbReference type="eggNOG" id="KOG2852">
    <property type="taxonomic scope" value="Eukaryota"/>
</dbReference>
<dbReference type="PANTHER" id="PTHR13847:SF150">
    <property type="entry name" value="OXIDOREDUCTASE TDA3-RELATED"/>
    <property type="match status" value="1"/>
</dbReference>
<dbReference type="EMBL" id="HE650823">
    <property type="protein sequence ID" value="CCF57565.1"/>
    <property type="molecule type" value="Genomic_DNA"/>
</dbReference>
<feature type="domain" description="FAD dependent oxidoreductase" evidence="2">
    <location>
        <begin position="214"/>
        <end position="448"/>
    </location>
</feature>
<dbReference type="HOGENOM" id="CLU_007884_14_0_1"/>
<evidence type="ECO:0000313" key="3">
    <source>
        <dbReference type="EMBL" id="CCF57565.1"/>
    </source>
</evidence>
<reference evidence="3 4" key="1">
    <citation type="journal article" date="2011" name="Proc. Natl. Acad. Sci. U.S.A.">
        <title>Evolutionary erosion of yeast sex chromosomes by mating-type switching accidents.</title>
        <authorList>
            <person name="Gordon J.L."/>
            <person name="Armisen D."/>
            <person name="Proux-Wera E."/>
            <person name="Oheigeartaigh S.S."/>
            <person name="Byrne K.P."/>
            <person name="Wolfe K.H."/>
        </authorList>
    </citation>
    <scope>NUCLEOTIDE SEQUENCE [LARGE SCALE GENOMIC DNA]</scope>
    <source>
        <strain evidence="4">ATCC 22294 / BCRC 22015 / CBS 2517 / CECT 1963 / NBRC 1671 / NRRL Y-8276</strain>
    </source>
</reference>
<feature type="region of interest" description="Disordered" evidence="1">
    <location>
        <begin position="161"/>
        <end position="185"/>
    </location>
</feature>
<dbReference type="GO" id="GO:0005770">
    <property type="term" value="C:late endosome"/>
    <property type="evidence" value="ECO:0007669"/>
    <property type="project" value="EnsemblFungi"/>
</dbReference>
<organism evidence="3 4">
    <name type="scientific">Kazachstania africana (strain ATCC 22294 / BCRC 22015 / CBS 2517 / CECT 1963 / NBRC 1671 / NRRL Y-8276)</name>
    <name type="common">Yeast</name>
    <name type="synonym">Kluyveromyces africanus</name>
    <dbReference type="NCBI Taxonomy" id="1071382"/>
    <lineage>
        <taxon>Eukaryota</taxon>
        <taxon>Fungi</taxon>
        <taxon>Dikarya</taxon>
        <taxon>Ascomycota</taxon>
        <taxon>Saccharomycotina</taxon>
        <taxon>Saccharomycetes</taxon>
        <taxon>Saccharomycetales</taxon>
        <taxon>Saccharomycetaceae</taxon>
        <taxon>Kazachstania</taxon>
    </lineage>
</organism>
<dbReference type="Pfam" id="PF01266">
    <property type="entry name" value="DAO"/>
    <property type="match status" value="2"/>
</dbReference>
<name>H2AT65_KAZAF</name>
<evidence type="ECO:0000256" key="1">
    <source>
        <dbReference type="SAM" id="MobiDB-lite"/>
    </source>
</evidence>
<dbReference type="Gene3D" id="3.30.9.10">
    <property type="entry name" value="D-Amino Acid Oxidase, subunit A, domain 2"/>
    <property type="match status" value="1"/>
</dbReference>
<dbReference type="STRING" id="1071382.H2AT65"/>
<feature type="domain" description="FAD dependent oxidoreductase" evidence="2">
    <location>
        <begin position="9"/>
        <end position="98"/>
    </location>
</feature>
<dbReference type="SUPFAM" id="SSF51905">
    <property type="entry name" value="FAD/NAD(P)-binding domain"/>
    <property type="match status" value="1"/>
</dbReference>
<evidence type="ECO:0000313" key="4">
    <source>
        <dbReference type="Proteomes" id="UP000005220"/>
    </source>
</evidence>
<accession>H2AT65</accession>
<dbReference type="GeneID" id="13885483"/>
<dbReference type="InterPro" id="IPR036188">
    <property type="entry name" value="FAD/NAD-bd_sf"/>
</dbReference>
<dbReference type="InParanoid" id="H2AT65"/>